<dbReference type="Gramene" id="OMO50298">
    <property type="protein sequence ID" value="OMO50298"/>
    <property type="gene ID" value="CCACVL1_30527"/>
</dbReference>
<reference evidence="1 2" key="1">
    <citation type="submission" date="2013-09" db="EMBL/GenBank/DDBJ databases">
        <title>Corchorus capsularis genome sequencing.</title>
        <authorList>
            <person name="Alam M."/>
            <person name="Haque M.S."/>
            <person name="Islam M.S."/>
            <person name="Emdad E.M."/>
            <person name="Islam M.M."/>
            <person name="Ahmed B."/>
            <person name="Halim A."/>
            <person name="Hossen Q.M.M."/>
            <person name="Hossain M.Z."/>
            <person name="Ahmed R."/>
            <person name="Khan M.M."/>
            <person name="Islam R."/>
            <person name="Rashid M.M."/>
            <person name="Khan S.A."/>
            <person name="Rahman M.S."/>
            <person name="Alam M."/>
        </authorList>
    </citation>
    <scope>NUCLEOTIDE SEQUENCE [LARGE SCALE GENOMIC DNA]</scope>
    <source>
        <strain evidence="2">cv. CVL-1</strain>
        <tissue evidence="1">Whole seedling</tissue>
    </source>
</reference>
<dbReference type="EMBL" id="AWWV01016204">
    <property type="protein sequence ID" value="OMO50298.1"/>
    <property type="molecule type" value="Genomic_DNA"/>
</dbReference>
<protein>
    <submittedName>
        <fullName evidence="1">Uncharacterized protein</fullName>
    </submittedName>
</protein>
<accession>A0A1R3FWQ8</accession>
<comment type="caution">
    <text evidence="1">The sequence shown here is derived from an EMBL/GenBank/DDBJ whole genome shotgun (WGS) entry which is preliminary data.</text>
</comment>
<gene>
    <name evidence="1" type="ORF">CCACVL1_30527</name>
</gene>
<proteinExistence type="predicted"/>
<evidence type="ECO:0000313" key="2">
    <source>
        <dbReference type="Proteomes" id="UP000188268"/>
    </source>
</evidence>
<dbReference type="AlphaFoldDB" id="A0A1R3FWQ8"/>
<name>A0A1R3FWQ8_COCAP</name>
<dbReference type="Proteomes" id="UP000188268">
    <property type="component" value="Unassembled WGS sequence"/>
</dbReference>
<evidence type="ECO:0000313" key="1">
    <source>
        <dbReference type="EMBL" id="OMO50298.1"/>
    </source>
</evidence>
<keyword evidence="2" id="KW-1185">Reference proteome</keyword>
<organism evidence="1 2">
    <name type="scientific">Corchorus capsularis</name>
    <name type="common">Jute</name>
    <dbReference type="NCBI Taxonomy" id="210143"/>
    <lineage>
        <taxon>Eukaryota</taxon>
        <taxon>Viridiplantae</taxon>
        <taxon>Streptophyta</taxon>
        <taxon>Embryophyta</taxon>
        <taxon>Tracheophyta</taxon>
        <taxon>Spermatophyta</taxon>
        <taxon>Magnoliopsida</taxon>
        <taxon>eudicotyledons</taxon>
        <taxon>Gunneridae</taxon>
        <taxon>Pentapetalae</taxon>
        <taxon>rosids</taxon>
        <taxon>malvids</taxon>
        <taxon>Malvales</taxon>
        <taxon>Malvaceae</taxon>
        <taxon>Grewioideae</taxon>
        <taxon>Apeibeae</taxon>
        <taxon>Corchorus</taxon>
    </lineage>
</organism>
<sequence>MAFVHCSMESMTNERSCCTLWRRNPKLLLHPPKPNQPMEESSQRL</sequence>